<reference evidence="1 2" key="1">
    <citation type="submission" date="2020-08" db="EMBL/GenBank/DDBJ databases">
        <title>Functional genomics of gut bacteria from endangered species of beetles.</title>
        <authorList>
            <person name="Carlos-Shanley C."/>
        </authorList>
    </citation>
    <scope>NUCLEOTIDE SEQUENCE [LARGE SCALE GENOMIC DNA]</scope>
    <source>
        <strain evidence="1 2">S00245</strain>
    </source>
</reference>
<keyword evidence="2" id="KW-1185">Reference proteome</keyword>
<evidence type="ECO:0000313" key="2">
    <source>
        <dbReference type="Proteomes" id="UP000555448"/>
    </source>
</evidence>
<dbReference type="RefSeq" id="WP_246381734.1">
    <property type="nucleotide sequence ID" value="NZ_JACHLR010000010.1"/>
</dbReference>
<name>A0A7W7KAF9_9SPHN</name>
<accession>A0A7W7KAF9</accession>
<sequence length="74" mass="8170">MNVPIDIAYIDHMATIMRTDEQRRAGAAARKVGGYSELIRLETERRAAKGAGRVVKDGVSWRYSFAPTSSSAKK</sequence>
<comment type="caution">
    <text evidence="1">The sequence shown here is derived from an EMBL/GenBank/DDBJ whole genome shotgun (WGS) entry which is preliminary data.</text>
</comment>
<dbReference type="Proteomes" id="UP000555448">
    <property type="component" value="Unassembled WGS sequence"/>
</dbReference>
<proteinExistence type="predicted"/>
<gene>
    <name evidence="1" type="ORF">HNO88_002526</name>
</gene>
<evidence type="ECO:0000313" key="1">
    <source>
        <dbReference type="EMBL" id="MBB4859197.1"/>
    </source>
</evidence>
<organism evidence="1 2">
    <name type="scientific">Novosphingobium chloroacetimidivorans</name>
    <dbReference type="NCBI Taxonomy" id="1428314"/>
    <lineage>
        <taxon>Bacteria</taxon>
        <taxon>Pseudomonadati</taxon>
        <taxon>Pseudomonadota</taxon>
        <taxon>Alphaproteobacteria</taxon>
        <taxon>Sphingomonadales</taxon>
        <taxon>Sphingomonadaceae</taxon>
        <taxon>Novosphingobium</taxon>
    </lineage>
</organism>
<dbReference type="EMBL" id="JACHLR010000010">
    <property type="protein sequence ID" value="MBB4859197.1"/>
    <property type="molecule type" value="Genomic_DNA"/>
</dbReference>
<dbReference type="AlphaFoldDB" id="A0A7W7KAF9"/>
<protein>
    <submittedName>
        <fullName evidence="1">Uncharacterized protein</fullName>
    </submittedName>
</protein>